<evidence type="ECO:0000256" key="5">
    <source>
        <dbReference type="PIRSR" id="PIRSR604241-50"/>
    </source>
</evidence>
<comment type="similarity">
    <text evidence="2 6">Belongs to the ATG8 family.</text>
</comment>
<dbReference type="PANTHER" id="PTHR10969">
    <property type="entry name" value="MICROTUBULE-ASSOCIATED PROTEINS 1A/1B LIGHT CHAIN 3-RELATED"/>
    <property type="match status" value="1"/>
</dbReference>
<keyword evidence="4 5" id="KW-0449">Lipoprotein</keyword>
<dbReference type="GeneID" id="108678156"/>
<accession>A0A8B7P752</accession>
<evidence type="ECO:0000256" key="1">
    <source>
        <dbReference type="ARBA" id="ARBA00004370"/>
    </source>
</evidence>
<keyword evidence="6" id="KW-0072">Autophagy</keyword>
<dbReference type="Proteomes" id="UP000694843">
    <property type="component" value="Unplaced"/>
</dbReference>
<dbReference type="InterPro" id="IPR004241">
    <property type="entry name" value="Atg8-like"/>
</dbReference>
<dbReference type="SUPFAM" id="SSF54236">
    <property type="entry name" value="Ubiquitin-like"/>
    <property type="match status" value="1"/>
</dbReference>
<feature type="lipid moiety-binding region" description="Phosphatidylserine amidated glycine; alternate" evidence="5">
    <location>
        <position position="123"/>
    </location>
</feature>
<evidence type="ECO:0000256" key="3">
    <source>
        <dbReference type="ARBA" id="ARBA00023136"/>
    </source>
</evidence>
<name>A0A8B7P752_HYAAZ</name>
<evidence type="ECO:0000313" key="8">
    <source>
        <dbReference type="RefSeq" id="XP_018021994.1"/>
    </source>
</evidence>
<evidence type="ECO:0000256" key="2">
    <source>
        <dbReference type="ARBA" id="ARBA00007293"/>
    </source>
</evidence>
<dbReference type="KEGG" id="hazt:108678156"/>
<evidence type="ECO:0000256" key="4">
    <source>
        <dbReference type="ARBA" id="ARBA00023288"/>
    </source>
</evidence>
<evidence type="ECO:0000256" key="6">
    <source>
        <dbReference type="RuleBase" id="RU004384"/>
    </source>
</evidence>
<keyword evidence="3" id="KW-0472">Membrane</keyword>
<dbReference type="InterPro" id="IPR029071">
    <property type="entry name" value="Ubiquitin-like_domsf"/>
</dbReference>
<dbReference type="Gene3D" id="3.10.20.90">
    <property type="entry name" value="Phosphatidylinositol 3-kinase Catalytic Subunit, Chain A, domain 1"/>
    <property type="match status" value="1"/>
</dbReference>
<evidence type="ECO:0000313" key="7">
    <source>
        <dbReference type="Proteomes" id="UP000694843"/>
    </source>
</evidence>
<dbReference type="OrthoDB" id="6738456at2759"/>
<dbReference type="AlphaFoldDB" id="A0A8B7P752"/>
<sequence length="123" mass="14665">MQKELRRDSYRFTKPLDERQKESALLLKEEEECLPLILEKAPTEKYLPPLDRKKFLLVRSSTLGQLHSTIRYRLQLHQDQSFFLLVDGQHMPNLSSTIEQLYHEFKDEDGFLYLEYASQEVFG</sequence>
<dbReference type="OMA" id="YADRCKE"/>
<dbReference type="GO" id="GO:0006914">
    <property type="term" value="P:autophagy"/>
    <property type="evidence" value="ECO:0007669"/>
    <property type="project" value="UniProtKB-KW"/>
</dbReference>
<dbReference type="Pfam" id="PF02991">
    <property type="entry name" value="ATG8"/>
    <property type="match status" value="1"/>
</dbReference>
<dbReference type="GO" id="GO:0016020">
    <property type="term" value="C:membrane"/>
    <property type="evidence" value="ECO:0007669"/>
    <property type="project" value="UniProtKB-SubCell"/>
</dbReference>
<gene>
    <name evidence="8" type="primary">LOC108678156</name>
</gene>
<proteinExistence type="inferred from homology"/>
<organism evidence="7 8">
    <name type="scientific">Hyalella azteca</name>
    <name type="common">Amphipod</name>
    <dbReference type="NCBI Taxonomy" id="294128"/>
    <lineage>
        <taxon>Eukaryota</taxon>
        <taxon>Metazoa</taxon>
        <taxon>Ecdysozoa</taxon>
        <taxon>Arthropoda</taxon>
        <taxon>Crustacea</taxon>
        <taxon>Multicrustacea</taxon>
        <taxon>Malacostraca</taxon>
        <taxon>Eumalacostraca</taxon>
        <taxon>Peracarida</taxon>
        <taxon>Amphipoda</taxon>
        <taxon>Senticaudata</taxon>
        <taxon>Talitrida</taxon>
        <taxon>Talitroidea</taxon>
        <taxon>Hyalellidae</taxon>
        <taxon>Hyalella</taxon>
    </lineage>
</organism>
<protein>
    <submittedName>
        <fullName evidence="8">Microtubule-associated proteins 1A/1B light chain 3C</fullName>
    </submittedName>
</protein>
<reference evidence="8" key="1">
    <citation type="submission" date="2025-08" db="UniProtKB">
        <authorList>
            <consortium name="RefSeq"/>
        </authorList>
    </citation>
    <scope>IDENTIFICATION</scope>
    <source>
        <tissue evidence="8">Whole organism</tissue>
    </source>
</reference>
<keyword evidence="7" id="KW-1185">Reference proteome</keyword>
<comment type="subcellular location">
    <subcellularLocation>
        <location evidence="1">Membrane</location>
    </subcellularLocation>
</comment>
<dbReference type="RefSeq" id="XP_018021994.1">
    <property type="nucleotide sequence ID" value="XM_018166505.2"/>
</dbReference>